<proteinExistence type="predicted"/>
<keyword evidence="1" id="KW-0472">Membrane</keyword>
<keyword evidence="1" id="KW-0812">Transmembrane</keyword>
<reference evidence="2" key="1">
    <citation type="submission" date="2014-09" db="EMBL/GenBank/DDBJ databases">
        <authorList>
            <person name="Magalhaes I.L.F."/>
            <person name="Oliveira U."/>
            <person name="Santos F.R."/>
            <person name="Vidigal T.H.D.A."/>
            <person name="Brescovit A.D."/>
            <person name="Santos A.J."/>
        </authorList>
    </citation>
    <scope>NUCLEOTIDE SEQUENCE</scope>
    <source>
        <tissue evidence="2">Shoot tissue taken approximately 20 cm above the soil surface</tissue>
    </source>
</reference>
<keyword evidence="1" id="KW-1133">Transmembrane helix</keyword>
<name>A0A0A9ELA2_ARUDO</name>
<dbReference type="EMBL" id="GBRH01201063">
    <property type="protein sequence ID" value="JAD96832.1"/>
    <property type="molecule type" value="Transcribed_RNA"/>
</dbReference>
<protein>
    <submittedName>
        <fullName evidence="2">Uncharacterized protein</fullName>
    </submittedName>
</protein>
<accession>A0A0A9ELA2</accession>
<evidence type="ECO:0000256" key="1">
    <source>
        <dbReference type="SAM" id="Phobius"/>
    </source>
</evidence>
<organism evidence="2">
    <name type="scientific">Arundo donax</name>
    <name type="common">Giant reed</name>
    <name type="synonym">Donax arundinaceus</name>
    <dbReference type="NCBI Taxonomy" id="35708"/>
    <lineage>
        <taxon>Eukaryota</taxon>
        <taxon>Viridiplantae</taxon>
        <taxon>Streptophyta</taxon>
        <taxon>Embryophyta</taxon>
        <taxon>Tracheophyta</taxon>
        <taxon>Spermatophyta</taxon>
        <taxon>Magnoliopsida</taxon>
        <taxon>Liliopsida</taxon>
        <taxon>Poales</taxon>
        <taxon>Poaceae</taxon>
        <taxon>PACMAD clade</taxon>
        <taxon>Arundinoideae</taxon>
        <taxon>Arundineae</taxon>
        <taxon>Arundo</taxon>
    </lineage>
</organism>
<dbReference type="AlphaFoldDB" id="A0A0A9ELA2"/>
<sequence>MIMIYKPFFLFAPLFLFLVCRAYQATLQLYITGIFLLVLHDILDIFFWSSSLFLTNTQIEGDQVTLIVPKKGVLGDGLGWSDNRDVDIFSSRSGIWRCTWGFAIRFREEECCDCDAASPPLPHGDVLLIRFRHGGSATASFVLASTKLRDGLGNCSSDTDVVLGTAAFLAPSTASKRLDLLLFCVRLFCLRKYFWAWLAT</sequence>
<evidence type="ECO:0000313" key="2">
    <source>
        <dbReference type="EMBL" id="JAD96832.1"/>
    </source>
</evidence>
<reference evidence="2" key="2">
    <citation type="journal article" date="2015" name="Data Brief">
        <title>Shoot transcriptome of the giant reed, Arundo donax.</title>
        <authorList>
            <person name="Barrero R.A."/>
            <person name="Guerrero F.D."/>
            <person name="Moolhuijzen P."/>
            <person name="Goolsby J.A."/>
            <person name="Tidwell J."/>
            <person name="Bellgard S.E."/>
            <person name="Bellgard M.I."/>
        </authorList>
    </citation>
    <scope>NUCLEOTIDE SEQUENCE</scope>
    <source>
        <tissue evidence="2">Shoot tissue taken approximately 20 cm above the soil surface</tissue>
    </source>
</reference>
<feature type="transmembrane region" description="Helical" evidence="1">
    <location>
        <begin position="34"/>
        <end position="54"/>
    </location>
</feature>